<dbReference type="SUPFAM" id="SSF55874">
    <property type="entry name" value="ATPase domain of HSP90 chaperone/DNA topoisomerase II/histidine kinase"/>
    <property type="match status" value="1"/>
</dbReference>
<dbReference type="PANTHER" id="PTHR24421:SF10">
    <property type="entry name" value="NITRATE_NITRITE SENSOR PROTEIN NARQ"/>
    <property type="match status" value="1"/>
</dbReference>
<dbReference type="CDD" id="cd16917">
    <property type="entry name" value="HATPase_UhpB-NarQ-NarX-like"/>
    <property type="match status" value="1"/>
</dbReference>
<dbReference type="RefSeq" id="WP_109825657.1">
    <property type="nucleotide sequence ID" value="NZ_CP029494.1"/>
</dbReference>
<proteinExistence type="predicted"/>
<dbReference type="GO" id="GO:0016020">
    <property type="term" value="C:membrane"/>
    <property type="evidence" value="ECO:0007669"/>
    <property type="project" value="InterPro"/>
</dbReference>
<dbReference type="Gene3D" id="1.20.5.1930">
    <property type="match status" value="1"/>
</dbReference>
<organism evidence="12 13">
    <name type="scientific">Deinococcus irradiatisoli</name>
    <dbReference type="NCBI Taxonomy" id="2202254"/>
    <lineage>
        <taxon>Bacteria</taxon>
        <taxon>Thermotogati</taxon>
        <taxon>Deinococcota</taxon>
        <taxon>Deinococci</taxon>
        <taxon>Deinococcales</taxon>
        <taxon>Deinococcaceae</taxon>
        <taxon>Deinococcus</taxon>
    </lineage>
</organism>
<evidence type="ECO:0000256" key="2">
    <source>
        <dbReference type="ARBA" id="ARBA00012438"/>
    </source>
</evidence>
<evidence type="ECO:0000256" key="8">
    <source>
        <dbReference type="ARBA" id="ARBA00023012"/>
    </source>
</evidence>
<dbReference type="EMBL" id="CP029494">
    <property type="protein sequence ID" value="AWN22517.1"/>
    <property type="molecule type" value="Genomic_DNA"/>
</dbReference>
<evidence type="ECO:0000256" key="5">
    <source>
        <dbReference type="ARBA" id="ARBA00022741"/>
    </source>
</evidence>
<evidence type="ECO:0000256" key="4">
    <source>
        <dbReference type="ARBA" id="ARBA00022679"/>
    </source>
</evidence>
<evidence type="ECO:0000259" key="10">
    <source>
        <dbReference type="Pfam" id="PF02518"/>
    </source>
</evidence>
<feature type="transmembrane region" description="Helical" evidence="9">
    <location>
        <begin position="217"/>
        <end position="244"/>
    </location>
</feature>
<name>A0A2Z3JBJ2_9DEIO</name>
<keyword evidence="8" id="KW-0902">Two-component regulatory system</keyword>
<keyword evidence="5" id="KW-0547">Nucleotide-binding</keyword>
<feature type="domain" description="Histidine kinase/HSP90-like ATPase" evidence="10">
    <location>
        <begin position="520"/>
        <end position="609"/>
    </location>
</feature>
<keyword evidence="3" id="KW-0597">Phosphoprotein</keyword>
<evidence type="ECO:0000256" key="6">
    <source>
        <dbReference type="ARBA" id="ARBA00022777"/>
    </source>
</evidence>
<evidence type="ECO:0000256" key="9">
    <source>
        <dbReference type="SAM" id="Phobius"/>
    </source>
</evidence>
<dbReference type="Gene3D" id="3.30.450.40">
    <property type="match status" value="1"/>
</dbReference>
<dbReference type="InterPro" id="IPR050482">
    <property type="entry name" value="Sensor_HK_TwoCompSys"/>
</dbReference>
<keyword evidence="7" id="KW-0067">ATP-binding</keyword>
<dbReference type="GO" id="GO:0005524">
    <property type="term" value="F:ATP binding"/>
    <property type="evidence" value="ECO:0007669"/>
    <property type="project" value="UniProtKB-KW"/>
</dbReference>
<dbReference type="AlphaFoldDB" id="A0A2Z3JBJ2"/>
<dbReference type="InterPro" id="IPR036890">
    <property type="entry name" value="HATPase_C_sf"/>
</dbReference>
<comment type="catalytic activity">
    <reaction evidence="1">
        <text>ATP + protein L-histidine = ADP + protein N-phospho-L-histidine.</text>
        <dbReference type="EC" id="2.7.13.3"/>
    </reaction>
</comment>
<evidence type="ECO:0000313" key="12">
    <source>
        <dbReference type="EMBL" id="AWN22517.1"/>
    </source>
</evidence>
<keyword evidence="9" id="KW-0472">Membrane</keyword>
<keyword evidence="6" id="KW-0418">Kinase</keyword>
<dbReference type="OrthoDB" id="227596at2"/>
<feature type="transmembrane region" description="Helical" evidence="9">
    <location>
        <begin position="187"/>
        <end position="205"/>
    </location>
</feature>
<dbReference type="Pfam" id="PF02518">
    <property type="entry name" value="HATPase_c"/>
    <property type="match status" value="1"/>
</dbReference>
<feature type="transmembrane region" description="Helical" evidence="9">
    <location>
        <begin position="115"/>
        <end position="133"/>
    </location>
</feature>
<sequence length="610" mass="64127">MRVHLRPSLRPAAVRVIERWVWPAALGVGSAAALSAGLHPHWLDLVWQTRDLTEAQWPADFTRLRLWLDAAELGLAALGAALLATVGGQGRYPAALGVVGLGLVASQVWPLPAALDSGGLAVAWGLLAAAWSRGRFGRASGAVRWGYAFVLVTTLVWAFGALPLDLAGAPPTGVPPVLLWNALLRPGLRDLGMAALLLGAVLAYAEQSPGAVRAGVLRTLVFGGLSLGAAMLFTVVVGGASALLHGAGTLWPSVVAAGLVAALIEPARTALTRSLRRLLYGERDDPSAVMQNLARHLAGVQAGGAPLTGSLEGALINLAEALRLPFVALRFLDGEVISCGQVPAQPPETLPLIAQGERLGQLEVARRRAREDFTKREWALLEGVSGQLAAAAQAWHLARQLGASQERLIRAGEEERRRLRRDLHDGLGPSLAGLGLKLEAARLLLGRSPEKAAEHLSALATEVQGSVGEVRRLVHDLRPPKLDDLGLVGALEELLVGVRQTGLSAVLEVGSLPPLGAALEVAVYRIAQEALTNVMKHAQARRVELRLSVTGGVLDLECQDDGVGLPAVREPGVGSRSMRERAGALSGTLEWLPAPDEGRGTLVRARLPLG</sequence>
<reference evidence="12 13" key="1">
    <citation type="submission" date="2018-05" db="EMBL/GenBank/DDBJ databases">
        <title>Complete Genome Sequence of Deinococcus sp. strain 17bor-2.</title>
        <authorList>
            <person name="Srinivasan S."/>
        </authorList>
    </citation>
    <scope>NUCLEOTIDE SEQUENCE [LARGE SCALE GENOMIC DNA]</scope>
    <source>
        <strain evidence="12 13">17bor-2</strain>
    </source>
</reference>
<evidence type="ECO:0000259" key="11">
    <source>
        <dbReference type="Pfam" id="PF07730"/>
    </source>
</evidence>
<feature type="transmembrane region" description="Helical" evidence="9">
    <location>
        <begin position="145"/>
        <end position="167"/>
    </location>
</feature>
<dbReference type="SUPFAM" id="SSF55781">
    <property type="entry name" value="GAF domain-like"/>
    <property type="match status" value="1"/>
</dbReference>
<dbReference type="Pfam" id="PF07730">
    <property type="entry name" value="HisKA_3"/>
    <property type="match status" value="1"/>
</dbReference>
<dbReference type="InterPro" id="IPR029016">
    <property type="entry name" value="GAF-like_dom_sf"/>
</dbReference>
<feature type="domain" description="Signal transduction histidine kinase subgroup 3 dimerisation and phosphoacceptor" evidence="11">
    <location>
        <begin position="415"/>
        <end position="481"/>
    </location>
</feature>
<dbReference type="Proteomes" id="UP000245368">
    <property type="component" value="Chromosome"/>
</dbReference>
<keyword evidence="9" id="KW-0812">Transmembrane</keyword>
<keyword evidence="9" id="KW-1133">Transmembrane helix</keyword>
<evidence type="ECO:0000256" key="1">
    <source>
        <dbReference type="ARBA" id="ARBA00000085"/>
    </source>
</evidence>
<dbReference type="InterPro" id="IPR011712">
    <property type="entry name" value="Sig_transdc_His_kin_sub3_dim/P"/>
</dbReference>
<dbReference type="Gene3D" id="3.30.565.10">
    <property type="entry name" value="Histidine kinase-like ATPase, C-terminal domain"/>
    <property type="match status" value="1"/>
</dbReference>
<evidence type="ECO:0000313" key="13">
    <source>
        <dbReference type="Proteomes" id="UP000245368"/>
    </source>
</evidence>
<evidence type="ECO:0000256" key="3">
    <source>
        <dbReference type="ARBA" id="ARBA00022553"/>
    </source>
</evidence>
<dbReference type="PANTHER" id="PTHR24421">
    <property type="entry name" value="NITRATE/NITRITE SENSOR PROTEIN NARX-RELATED"/>
    <property type="match status" value="1"/>
</dbReference>
<dbReference type="InterPro" id="IPR003594">
    <property type="entry name" value="HATPase_dom"/>
</dbReference>
<keyword evidence="4" id="KW-0808">Transferase</keyword>
<evidence type="ECO:0000256" key="7">
    <source>
        <dbReference type="ARBA" id="ARBA00022840"/>
    </source>
</evidence>
<dbReference type="GO" id="GO:0046983">
    <property type="term" value="F:protein dimerization activity"/>
    <property type="evidence" value="ECO:0007669"/>
    <property type="project" value="InterPro"/>
</dbReference>
<keyword evidence="13" id="KW-1185">Reference proteome</keyword>
<gene>
    <name evidence="12" type="ORF">DKM44_04090</name>
</gene>
<protein>
    <recommendedName>
        <fullName evidence="2">histidine kinase</fullName>
        <ecNumber evidence="2">2.7.13.3</ecNumber>
    </recommendedName>
</protein>
<accession>A0A2Z3JBJ2</accession>
<dbReference type="KEGG" id="dez:DKM44_04090"/>
<dbReference type="EC" id="2.7.13.3" evidence="2"/>
<feature type="transmembrane region" description="Helical" evidence="9">
    <location>
        <begin position="66"/>
        <end position="85"/>
    </location>
</feature>
<dbReference type="GO" id="GO:0000155">
    <property type="term" value="F:phosphorelay sensor kinase activity"/>
    <property type="evidence" value="ECO:0007669"/>
    <property type="project" value="InterPro"/>
</dbReference>
<feature type="transmembrane region" description="Helical" evidence="9">
    <location>
        <begin position="250"/>
        <end position="267"/>
    </location>
</feature>